<evidence type="ECO:0000256" key="4">
    <source>
        <dbReference type="SAM" id="SignalP"/>
    </source>
</evidence>
<keyword evidence="4" id="KW-0732">Signal</keyword>
<dbReference type="SUPFAM" id="SSF51445">
    <property type="entry name" value="(Trans)glycosidases"/>
    <property type="match status" value="1"/>
</dbReference>
<evidence type="ECO:0000256" key="3">
    <source>
        <dbReference type="RuleBase" id="RU361153"/>
    </source>
</evidence>
<dbReference type="GO" id="GO:0004553">
    <property type="term" value="F:hydrolase activity, hydrolyzing O-glycosyl compounds"/>
    <property type="evidence" value="ECO:0007669"/>
    <property type="project" value="InterPro"/>
</dbReference>
<evidence type="ECO:0000256" key="1">
    <source>
        <dbReference type="ARBA" id="ARBA00022801"/>
    </source>
</evidence>
<evidence type="ECO:0000256" key="2">
    <source>
        <dbReference type="ARBA" id="ARBA00023295"/>
    </source>
</evidence>
<proteinExistence type="inferred from homology"/>
<name>A0AAW6TX13_9BACT</name>
<dbReference type="GO" id="GO:0000272">
    <property type="term" value="P:polysaccharide catabolic process"/>
    <property type="evidence" value="ECO:0007669"/>
    <property type="project" value="InterPro"/>
</dbReference>
<comment type="similarity">
    <text evidence="3">Belongs to the glycosyl hydrolase 5 (cellulase A) family.</text>
</comment>
<sequence>MTYRVGWIPLSLLLLASGCASLGSKAVEQWSPQEANAWYAEMPWLVGCNFSPSTAVNQLEMWQRETFDPATIDRELAWASKLGFNSVRVYLHHLLWEQHARGLLHRMERFLDIADRHGIGVMFVLLDGVWDPYPQLGPQPDPIPHIHNSGWLQSPGVEILRDPARHEELKGYIKGVVGHFRKDRRIHAWDLFNEPDNMNDPAYVQFEPENKAELSLMLLKKVFAWAREAGPTQPITAGVWAGDWSSDAKLSEINRFMLEQSDIITFHSYANLAETKARVESLQRYGRPILCTEYMARPAGSTFAEILPYFQEQRIGAYNWGFVAGKTQTIYPWDSWTKSYKAEPDVWFHDILRPDGTPYDVQEVTLIRRLTGR</sequence>
<evidence type="ECO:0000313" key="6">
    <source>
        <dbReference type="EMBL" id="MDI6450248.1"/>
    </source>
</evidence>
<evidence type="ECO:0000313" key="7">
    <source>
        <dbReference type="Proteomes" id="UP001431776"/>
    </source>
</evidence>
<dbReference type="Proteomes" id="UP001431776">
    <property type="component" value="Unassembled WGS sequence"/>
</dbReference>
<keyword evidence="7" id="KW-1185">Reference proteome</keyword>
<feature type="chain" id="PRO_5043678272" evidence="4">
    <location>
        <begin position="23"/>
        <end position="373"/>
    </location>
</feature>
<protein>
    <submittedName>
        <fullName evidence="6">Cellulase family glycosylhydrolase</fullName>
    </submittedName>
</protein>
<keyword evidence="1 3" id="KW-0378">Hydrolase</keyword>
<reference evidence="6" key="1">
    <citation type="submission" date="2023-05" db="EMBL/GenBank/DDBJ databases">
        <title>Anaerotaeda fermentans gen. nov., sp. nov., a novel anaerobic planctomycete of the new family within the order Sedimentisphaerales isolated from Taman Peninsula, Russia.</title>
        <authorList>
            <person name="Khomyakova M.A."/>
            <person name="Merkel A.Y."/>
            <person name="Slobodkin A.I."/>
        </authorList>
    </citation>
    <scope>NUCLEOTIDE SEQUENCE</scope>
    <source>
        <strain evidence="6">M17dextr</strain>
    </source>
</reference>
<dbReference type="Gene3D" id="3.20.20.80">
    <property type="entry name" value="Glycosidases"/>
    <property type="match status" value="1"/>
</dbReference>
<dbReference type="InterPro" id="IPR017853">
    <property type="entry name" value="GH"/>
</dbReference>
<gene>
    <name evidence="6" type="ORF">QJ522_14405</name>
</gene>
<feature type="domain" description="Glycoside hydrolase family 5" evidence="5">
    <location>
        <begin position="78"/>
        <end position="320"/>
    </location>
</feature>
<accession>A0AAW6TX13</accession>
<organism evidence="6 7">
    <name type="scientific">Anaerobaca lacustris</name>
    <dbReference type="NCBI Taxonomy" id="3044600"/>
    <lineage>
        <taxon>Bacteria</taxon>
        <taxon>Pseudomonadati</taxon>
        <taxon>Planctomycetota</taxon>
        <taxon>Phycisphaerae</taxon>
        <taxon>Sedimentisphaerales</taxon>
        <taxon>Anaerobacaceae</taxon>
        <taxon>Anaerobaca</taxon>
    </lineage>
</organism>
<evidence type="ECO:0000259" key="5">
    <source>
        <dbReference type="Pfam" id="PF00150"/>
    </source>
</evidence>
<dbReference type="PROSITE" id="PS51257">
    <property type="entry name" value="PROKAR_LIPOPROTEIN"/>
    <property type="match status" value="1"/>
</dbReference>
<comment type="caution">
    <text evidence="6">The sequence shown here is derived from an EMBL/GenBank/DDBJ whole genome shotgun (WGS) entry which is preliminary data.</text>
</comment>
<dbReference type="AlphaFoldDB" id="A0AAW6TX13"/>
<dbReference type="EMBL" id="JASCXX010000018">
    <property type="protein sequence ID" value="MDI6450248.1"/>
    <property type="molecule type" value="Genomic_DNA"/>
</dbReference>
<dbReference type="Pfam" id="PF00150">
    <property type="entry name" value="Cellulase"/>
    <property type="match status" value="1"/>
</dbReference>
<dbReference type="InterPro" id="IPR001547">
    <property type="entry name" value="Glyco_hydro_5"/>
</dbReference>
<dbReference type="RefSeq" id="WP_349245658.1">
    <property type="nucleotide sequence ID" value="NZ_JASCXX010000018.1"/>
</dbReference>
<keyword evidence="2 3" id="KW-0326">Glycosidase</keyword>
<feature type="signal peptide" evidence="4">
    <location>
        <begin position="1"/>
        <end position="22"/>
    </location>
</feature>